<dbReference type="Pfam" id="PF13508">
    <property type="entry name" value="Acetyltransf_7"/>
    <property type="match status" value="1"/>
</dbReference>
<keyword evidence="2" id="KW-0808">Transferase</keyword>
<dbReference type="InterPro" id="IPR000182">
    <property type="entry name" value="GNAT_dom"/>
</dbReference>
<dbReference type="InterPro" id="IPR016181">
    <property type="entry name" value="Acyl_CoA_acyltransferase"/>
</dbReference>
<dbReference type="Gene3D" id="3.40.630.30">
    <property type="match status" value="1"/>
</dbReference>
<dbReference type="CDD" id="cd04301">
    <property type="entry name" value="NAT_SF"/>
    <property type="match status" value="1"/>
</dbReference>
<evidence type="ECO:0000259" key="1">
    <source>
        <dbReference type="PROSITE" id="PS51186"/>
    </source>
</evidence>
<dbReference type="PROSITE" id="PS51186">
    <property type="entry name" value="GNAT"/>
    <property type="match status" value="1"/>
</dbReference>
<feature type="domain" description="N-acetyltransferase" evidence="1">
    <location>
        <begin position="8"/>
        <end position="149"/>
    </location>
</feature>
<accession>A0A2G7HKM6</accession>
<organism evidence="2 3">
    <name type="scientific">Clostridium combesii</name>
    <dbReference type="NCBI Taxonomy" id="39481"/>
    <lineage>
        <taxon>Bacteria</taxon>
        <taxon>Bacillati</taxon>
        <taxon>Bacillota</taxon>
        <taxon>Clostridia</taxon>
        <taxon>Eubacteriales</taxon>
        <taxon>Clostridiaceae</taxon>
        <taxon>Clostridium</taxon>
    </lineage>
</organism>
<sequence length="149" mass="17391">MRNKIIADFAKEVDIDIWMNLVEIVKEDFPGLIIEDYRKILREGIQQRTALIVKDETKAIGVLIFSYENKEIAFLAVHPQYRKKGIATALFNKMYNQFPKGTEIAVTTYRENDTKGKAARALYKKLGFIQDELIMEFGYPCQRFIFNDK</sequence>
<gene>
    <name evidence="2" type="ORF">CS538_06770</name>
</gene>
<dbReference type="GO" id="GO:0016747">
    <property type="term" value="F:acyltransferase activity, transferring groups other than amino-acyl groups"/>
    <property type="evidence" value="ECO:0007669"/>
    <property type="project" value="InterPro"/>
</dbReference>
<protein>
    <submittedName>
        <fullName evidence="2">GNAT family N-acetyltransferase</fullName>
    </submittedName>
</protein>
<reference evidence="2 3" key="1">
    <citation type="submission" date="2017-10" db="EMBL/GenBank/DDBJ databases">
        <title>Reclassification of Eubacterium combesii and discrepancies in the nomenclature of botulinum neurotoxin producing clostridia. Request for an Opinion.</title>
        <authorList>
            <person name="Dobritsa A.P."/>
            <person name="Kutumbaka K.K."/>
            <person name="Samadpour M."/>
        </authorList>
    </citation>
    <scope>NUCLEOTIDE SEQUENCE [LARGE SCALE GENOMIC DNA]</scope>
    <source>
        <strain evidence="2 3">DSM 20696</strain>
    </source>
</reference>
<name>A0A2G7HKM6_9CLOT</name>
<comment type="caution">
    <text evidence="2">The sequence shown here is derived from an EMBL/GenBank/DDBJ whole genome shotgun (WGS) entry which is preliminary data.</text>
</comment>
<keyword evidence="3" id="KW-1185">Reference proteome</keyword>
<dbReference type="SUPFAM" id="SSF55729">
    <property type="entry name" value="Acyl-CoA N-acyltransferases (Nat)"/>
    <property type="match status" value="1"/>
</dbReference>
<proteinExistence type="predicted"/>
<dbReference type="AlphaFoldDB" id="A0A2G7HKM6"/>
<dbReference type="RefSeq" id="WP_099838874.1">
    <property type="nucleotide sequence ID" value="NZ_PEIK01000004.1"/>
</dbReference>
<dbReference type="EMBL" id="PEIK01000004">
    <property type="protein sequence ID" value="PIH04872.1"/>
    <property type="molecule type" value="Genomic_DNA"/>
</dbReference>
<evidence type="ECO:0000313" key="3">
    <source>
        <dbReference type="Proteomes" id="UP000231322"/>
    </source>
</evidence>
<dbReference type="Proteomes" id="UP000231322">
    <property type="component" value="Unassembled WGS sequence"/>
</dbReference>
<evidence type="ECO:0000313" key="2">
    <source>
        <dbReference type="EMBL" id="PIH04872.1"/>
    </source>
</evidence>